<feature type="compositionally biased region" description="Low complexity" evidence="1">
    <location>
        <begin position="18"/>
        <end position="40"/>
    </location>
</feature>
<reference evidence="2 3" key="1">
    <citation type="journal article" date="2023" name="Plant Dis.">
        <title>First Report of Diplodia intermedia Causing Canker and Dieback Diseases on Apple Trees in Canada.</title>
        <authorList>
            <person name="Ellouze W."/>
            <person name="Ilyukhin E."/>
            <person name="Sulman M."/>
            <person name="Ali S."/>
        </authorList>
    </citation>
    <scope>NUCLEOTIDE SEQUENCE [LARGE SCALE GENOMIC DNA]</scope>
    <source>
        <strain evidence="2 3">M45-28</strain>
    </source>
</reference>
<dbReference type="EMBL" id="JAKEKT020000010">
    <property type="protein sequence ID" value="KAL1647966.1"/>
    <property type="molecule type" value="Genomic_DNA"/>
</dbReference>
<proteinExistence type="predicted"/>
<feature type="compositionally biased region" description="Low complexity" evidence="1">
    <location>
        <begin position="116"/>
        <end position="126"/>
    </location>
</feature>
<feature type="region of interest" description="Disordered" evidence="1">
    <location>
        <begin position="439"/>
        <end position="542"/>
    </location>
</feature>
<dbReference type="PANTHER" id="PTHR38887">
    <property type="entry name" value="CHROMOSOME 21, WHOLE GENOME SHOTGUN SEQUENCE"/>
    <property type="match status" value="1"/>
</dbReference>
<protein>
    <submittedName>
        <fullName evidence="2">Uncharacterized protein</fullName>
    </submittedName>
</protein>
<feature type="compositionally biased region" description="Acidic residues" evidence="1">
    <location>
        <begin position="95"/>
        <end position="107"/>
    </location>
</feature>
<comment type="caution">
    <text evidence="2">The sequence shown here is derived from an EMBL/GenBank/DDBJ whole genome shotgun (WGS) entry which is preliminary data.</text>
</comment>
<sequence>MPVLVKLISQGVGLATEAYASSKKSKAAKTASSASSLAPEPSSPPRRSGDEPPQYAELSDDQATDLIASGSAVPVDAAGSARKQEQEPVAAPAVLDDDDVWALDEASEERWHQHQPSTSARANASSPSPPGTPVGSEKPDISNNVRIRDLLSRLPPPPPPTGTPRLPCPVILPQRRPREKTRGFVRAYAPVLRDAAGIDQATFLAFLKSFHAASQASPVFNVILLANAAVGFVPSVAVMATTAAVNAVVIPAQIAQQRYRANTFLDEANERLFKPRGLFAMIVAFKGDDGGKPVEAKQLDINAVFAKYGGDSSSGSKWKDGARKMRLSSGKTYGEEGLPVAADLVFPGLEGEDGEEGEQAEGMRGKKKWLADYYDRRAQATFLAENPDSSLIKQKPEFASSWADPSHPAYQGTLVTLVSGGKVPPRQRGVRGLAGVLGGAVSPRGGREGQYQSNEGRGGLLGGRGPLSARAGAAGRGREGLLGGRGLLGRGHAQGQEDYYDRRSPSPGYGPTNAYPGEQGYYEDGSRNRQQGSRGGSGVAARGGRTTIIGTVKKALRQARGQTKFEALTTSTWELCNSMAGGLLLAAIELTWKLQDVLYLMIVNLPTDEEMARAQAQLEELQGSD</sequence>
<gene>
    <name evidence="2" type="ORF">SLS58_002290</name>
</gene>
<keyword evidence="3" id="KW-1185">Reference proteome</keyword>
<name>A0ABR3TZ10_9PEZI</name>
<evidence type="ECO:0000256" key="1">
    <source>
        <dbReference type="SAM" id="MobiDB-lite"/>
    </source>
</evidence>
<evidence type="ECO:0000313" key="2">
    <source>
        <dbReference type="EMBL" id="KAL1647966.1"/>
    </source>
</evidence>
<organism evidence="2 3">
    <name type="scientific">Diplodia intermedia</name>
    <dbReference type="NCBI Taxonomy" id="856260"/>
    <lineage>
        <taxon>Eukaryota</taxon>
        <taxon>Fungi</taxon>
        <taxon>Dikarya</taxon>
        <taxon>Ascomycota</taxon>
        <taxon>Pezizomycotina</taxon>
        <taxon>Dothideomycetes</taxon>
        <taxon>Dothideomycetes incertae sedis</taxon>
        <taxon>Botryosphaeriales</taxon>
        <taxon>Botryosphaeriaceae</taxon>
        <taxon>Diplodia</taxon>
    </lineage>
</organism>
<dbReference type="InterPro" id="IPR053221">
    <property type="entry name" value="Burnettramic_acid_biosynth"/>
</dbReference>
<feature type="compositionally biased region" description="Gly residues" evidence="1">
    <location>
        <begin position="456"/>
        <end position="465"/>
    </location>
</feature>
<feature type="region of interest" description="Disordered" evidence="1">
    <location>
        <begin position="18"/>
        <end position="171"/>
    </location>
</feature>
<dbReference type="Proteomes" id="UP001521184">
    <property type="component" value="Unassembled WGS sequence"/>
</dbReference>
<feature type="compositionally biased region" description="Gly residues" evidence="1">
    <location>
        <begin position="480"/>
        <end position="489"/>
    </location>
</feature>
<dbReference type="PANTHER" id="PTHR38887:SF1">
    <property type="entry name" value="RAS MODIFICATION PROTEIN ERF4"/>
    <property type="match status" value="1"/>
</dbReference>
<evidence type="ECO:0000313" key="3">
    <source>
        <dbReference type="Proteomes" id="UP001521184"/>
    </source>
</evidence>
<accession>A0ABR3TZ10</accession>